<dbReference type="InterPro" id="IPR020593">
    <property type="entry name" value="G-glutamylP_reductase_CS"/>
</dbReference>
<dbReference type="InterPro" id="IPR016162">
    <property type="entry name" value="Ald_DH_N"/>
</dbReference>
<dbReference type="GO" id="GO:0005737">
    <property type="term" value="C:cytoplasm"/>
    <property type="evidence" value="ECO:0007669"/>
    <property type="project" value="UniProtKB-SubCell"/>
</dbReference>
<dbReference type="NCBIfam" id="TIGR00407">
    <property type="entry name" value="proA"/>
    <property type="match status" value="1"/>
</dbReference>
<dbReference type="Pfam" id="PF00171">
    <property type="entry name" value="Aldedh"/>
    <property type="match status" value="1"/>
</dbReference>
<dbReference type="STRING" id="128944.AWM75_03150"/>
<reference evidence="9 10" key="1">
    <citation type="journal article" date="2016" name="Genome Announc.">
        <title>Complete Genome Sequences of Aerococcus christensenii CCUG 28831T, Aerococcus sanguinicola CCUG 43001T, Aerococcus urinae CCUG 36881T, Aerococcus urinaeequi CCUG 28094T, Aerococcus urinaehominis CCUG 42038 BT, and Aerococcus viridans CCUG 4311T.</title>
        <authorList>
            <person name="Carkaci D."/>
            <person name="Dargis R."/>
            <person name="Nielsen X.C."/>
            <person name="Skovgaard O."/>
            <person name="Fuursted K."/>
            <person name="Christensen J.J."/>
        </authorList>
    </citation>
    <scope>NUCLEOTIDE SEQUENCE [LARGE SCALE GENOMIC DNA]</scope>
    <source>
        <strain evidence="9 10">CCUG42038B</strain>
    </source>
</reference>
<dbReference type="NCBIfam" id="NF001221">
    <property type="entry name" value="PRK00197.1"/>
    <property type="match status" value="1"/>
</dbReference>
<evidence type="ECO:0000256" key="5">
    <source>
        <dbReference type="ARBA" id="ARBA00023002"/>
    </source>
</evidence>
<gene>
    <name evidence="7 9" type="primary">proA</name>
    <name evidence="9" type="ORF">AWM75_03150</name>
</gene>
<keyword evidence="2 7" id="KW-0028">Amino-acid biosynthesis</keyword>
<dbReference type="GO" id="GO:0050661">
    <property type="term" value="F:NADP binding"/>
    <property type="evidence" value="ECO:0007669"/>
    <property type="project" value="InterPro"/>
</dbReference>
<accession>A0A0X8FKM2</accession>
<dbReference type="AlphaFoldDB" id="A0A0X8FKM2"/>
<dbReference type="PROSITE" id="PS01223">
    <property type="entry name" value="PROA"/>
    <property type="match status" value="1"/>
</dbReference>
<keyword evidence="7" id="KW-0963">Cytoplasm</keyword>
<proteinExistence type="inferred from homology"/>
<dbReference type="FunFam" id="3.40.309.10:FF:000006">
    <property type="entry name" value="Gamma-glutamyl phosphate reductase"/>
    <property type="match status" value="1"/>
</dbReference>
<dbReference type="Gene3D" id="3.40.605.10">
    <property type="entry name" value="Aldehyde Dehydrogenase, Chain A, domain 1"/>
    <property type="match status" value="1"/>
</dbReference>
<dbReference type="InterPro" id="IPR012134">
    <property type="entry name" value="Glu-5-SA_DH"/>
</dbReference>
<evidence type="ECO:0000256" key="1">
    <source>
        <dbReference type="ARBA" id="ARBA00004985"/>
    </source>
</evidence>
<dbReference type="InterPro" id="IPR000965">
    <property type="entry name" value="GPR_dom"/>
</dbReference>
<sequence length="418" mass="45203">MINKAELLAMGQAAKLASRTLRRLSSQEKNQALVAMANYLRQETANILAANALDTEDAQAAGRPQSFIDRMVLSDQAIEAMADGLEQMADLADPIGRVDDMWYNQEGLQIGRQRVPLGVVGIIFESRPNVTADAAGLCFKTGNAVILRGGKETIRSNQAILKALHQGLADFNLPTSAINLIDNPDRELAKVFMQMNESVDVLIPRGSAGLINNVIQNATVPTIQTGEGNCHLYVEKSADLDQALAILINGKTQKVSACNAIETLLVDQEIAQSFLSQAGPALVAAGVTIHGDNQVQAIIPEAQPATPDDWATEYLAMEIAIKVVSGYDEAIDHIEHYTTYHSETIVTSDYQVSRDFMKDLDVAVLYVNASPRFSDGEKFGFGGEIGISTQKLHARGPMGLDALTSYKYTVFGQGQVRP</sequence>
<dbReference type="Proteomes" id="UP000062260">
    <property type="component" value="Chromosome"/>
</dbReference>
<comment type="function">
    <text evidence="7">Catalyzes the NADPH-dependent reduction of L-glutamate 5-phosphate into L-glutamate 5-semialdehyde and phosphate. The product spontaneously undergoes cyclization to form 1-pyrroline-5-carboxylate.</text>
</comment>
<evidence type="ECO:0000256" key="2">
    <source>
        <dbReference type="ARBA" id="ARBA00022605"/>
    </source>
</evidence>
<dbReference type="OrthoDB" id="9809970at2"/>
<keyword evidence="3 7" id="KW-0641">Proline biosynthesis</keyword>
<dbReference type="Gene3D" id="3.40.309.10">
    <property type="entry name" value="Aldehyde Dehydrogenase, Chain A, domain 2"/>
    <property type="match status" value="1"/>
</dbReference>
<comment type="pathway">
    <text evidence="1 7">Amino-acid biosynthesis; L-proline biosynthesis; L-glutamate 5-semialdehyde from L-glutamate: step 2/2.</text>
</comment>
<reference evidence="10" key="2">
    <citation type="submission" date="2016-01" db="EMBL/GenBank/DDBJ databases">
        <title>Six Aerococcus type strain genome sequencing and assembly using PacBio and Illumina Hiseq.</title>
        <authorList>
            <person name="Carkaci D."/>
            <person name="Dargis R."/>
            <person name="Nielsen X.C."/>
            <person name="Skovgaard O."/>
            <person name="Fuursted K."/>
            <person name="Christensen J.J."/>
        </authorList>
    </citation>
    <scope>NUCLEOTIDE SEQUENCE [LARGE SCALE GENOMIC DNA]</scope>
    <source>
        <strain evidence="10">CCUG42038B</strain>
    </source>
</reference>
<organism evidence="9 10">
    <name type="scientific">Aerococcus urinaehominis</name>
    <dbReference type="NCBI Taxonomy" id="128944"/>
    <lineage>
        <taxon>Bacteria</taxon>
        <taxon>Bacillati</taxon>
        <taxon>Bacillota</taxon>
        <taxon>Bacilli</taxon>
        <taxon>Lactobacillales</taxon>
        <taxon>Aerococcaceae</taxon>
        <taxon>Aerococcus</taxon>
    </lineage>
</organism>
<evidence type="ECO:0000313" key="9">
    <source>
        <dbReference type="EMBL" id="AMB99058.1"/>
    </source>
</evidence>
<feature type="domain" description="Aldehyde dehydrogenase" evidence="8">
    <location>
        <begin position="4"/>
        <end position="302"/>
    </location>
</feature>
<evidence type="ECO:0000256" key="7">
    <source>
        <dbReference type="HAMAP-Rule" id="MF_00412"/>
    </source>
</evidence>
<evidence type="ECO:0000259" key="8">
    <source>
        <dbReference type="Pfam" id="PF00171"/>
    </source>
</evidence>
<comment type="subcellular location">
    <subcellularLocation>
        <location evidence="7">Cytoplasm</location>
    </subcellularLocation>
</comment>
<dbReference type="PANTHER" id="PTHR11063">
    <property type="entry name" value="GLUTAMATE SEMIALDEHYDE DEHYDROGENASE"/>
    <property type="match status" value="1"/>
</dbReference>
<comment type="similarity">
    <text evidence="7">Belongs to the gamma-glutamyl phosphate reductase family.</text>
</comment>
<dbReference type="KEGG" id="auh:AWM75_03150"/>
<dbReference type="InterPro" id="IPR016161">
    <property type="entry name" value="Ald_DH/histidinol_DH"/>
</dbReference>
<dbReference type="UniPathway" id="UPA00098">
    <property type="reaction ID" value="UER00360"/>
</dbReference>
<evidence type="ECO:0000256" key="6">
    <source>
        <dbReference type="ARBA" id="ARBA00049024"/>
    </source>
</evidence>
<evidence type="ECO:0000256" key="4">
    <source>
        <dbReference type="ARBA" id="ARBA00022857"/>
    </source>
</evidence>
<evidence type="ECO:0000256" key="3">
    <source>
        <dbReference type="ARBA" id="ARBA00022650"/>
    </source>
</evidence>
<evidence type="ECO:0000313" key="10">
    <source>
        <dbReference type="Proteomes" id="UP000062260"/>
    </source>
</evidence>
<dbReference type="EMBL" id="CP014163">
    <property type="protein sequence ID" value="AMB99058.1"/>
    <property type="molecule type" value="Genomic_DNA"/>
</dbReference>
<dbReference type="GO" id="GO:0004350">
    <property type="term" value="F:glutamate-5-semialdehyde dehydrogenase activity"/>
    <property type="evidence" value="ECO:0007669"/>
    <property type="project" value="UniProtKB-UniRule"/>
</dbReference>
<name>A0A0X8FKM2_9LACT</name>
<dbReference type="HAMAP" id="MF_00412">
    <property type="entry name" value="ProA"/>
    <property type="match status" value="1"/>
</dbReference>
<dbReference type="EC" id="1.2.1.41" evidence="7"/>
<dbReference type="PANTHER" id="PTHR11063:SF8">
    <property type="entry name" value="DELTA-1-PYRROLINE-5-CARBOXYLATE SYNTHASE"/>
    <property type="match status" value="1"/>
</dbReference>
<keyword evidence="4 7" id="KW-0521">NADP</keyword>
<keyword evidence="10" id="KW-1185">Reference proteome</keyword>
<dbReference type="PIRSF" id="PIRSF000151">
    <property type="entry name" value="GPR"/>
    <property type="match status" value="1"/>
</dbReference>
<dbReference type="GO" id="GO:0055129">
    <property type="term" value="P:L-proline biosynthetic process"/>
    <property type="evidence" value="ECO:0007669"/>
    <property type="project" value="UniProtKB-UniRule"/>
</dbReference>
<dbReference type="InterPro" id="IPR015590">
    <property type="entry name" value="Aldehyde_DH_dom"/>
</dbReference>
<dbReference type="SUPFAM" id="SSF53720">
    <property type="entry name" value="ALDH-like"/>
    <property type="match status" value="1"/>
</dbReference>
<protein>
    <recommendedName>
        <fullName evidence="7">Gamma-glutamyl phosphate reductase</fullName>
        <shortName evidence="7">GPR</shortName>
        <ecNumber evidence="7">1.2.1.41</ecNumber>
    </recommendedName>
    <alternativeName>
        <fullName evidence="7">Glutamate-5-semialdehyde dehydrogenase</fullName>
    </alternativeName>
    <alternativeName>
        <fullName evidence="7">Glutamyl-gamma-semialdehyde dehydrogenase</fullName>
        <shortName evidence="7">GSA dehydrogenase</shortName>
    </alternativeName>
</protein>
<dbReference type="CDD" id="cd07079">
    <property type="entry name" value="ALDH_F18-19_ProA-GPR"/>
    <property type="match status" value="1"/>
</dbReference>
<keyword evidence="5 7" id="KW-0560">Oxidoreductase</keyword>
<dbReference type="RefSeq" id="WP_067978123.1">
    <property type="nucleotide sequence ID" value="NZ_CP014163.1"/>
</dbReference>
<comment type="catalytic activity">
    <reaction evidence="6 7">
        <text>L-glutamate 5-semialdehyde + phosphate + NADP(+) = L-glutamyl 5-phosphate + NADPH + H(+)</text>
        <dbReference type="Rhea" id="RHEA:19541"/>
        <dbReference type="ChEBI" id="CHEBI:15378"/>
        <dbReference type="ChEBI" id="CHEBI:43474"/>
        <dbReference type="ChEBI" id="CHEBI:57783"/>
        <dbReference type="ChEBI" id="CHEBI:58066"/>
        <dbReference type="ChEBI" id="CHEBI:58274"/>
        <dbReference type="ChEBI" id="CHEBI:58349"/>
        <dbReference type="EC" id="1.2.1.41"/>
    </reaction>
</comment>
<dbReference type="InterPro" id="IPR016163">
    <property type="entry name" value="Ald_DH_C"/>
</dbReference>